<feature type="non-terminal residue" evidence="3">
    <location>
        <position position="1224"/>
    </location>
</feature>
<feature type="compositionally biased region" description="Basic and acidic residues" evidence="1">
    <location>
        <begin position="1"/>
        <end position="10"/>
    </location>
</feature>
<dbReference type="GO" id="GO:0003964">
    <property type="term" value="F:RNA-directed DNA polymerase activity"/>
    <property type="evidence" value="ECO:0007669"/>
    <property type="project" value="UniProtKB-KW"/>
</dbReference>
<dbReference type="AlphaFoldDB" id="A0A8J5JYN6"/>
<sequence length="1224" mass="136411">LTEKMQEDQTPKTPQLQVEQTTPLSQISDKNNLPSERSLKTVKPQAPCNRSRGIEQQAQTVSKHTITSKSDSTLKREEKTPEIPPKTNGIPPPAPPLEQTLMSKDKQCRLPGYQQYSVPKGPNSHGSIILVMATIPSSEVEPVHCGDGVEAQAVRIQLANDSLVVYNIYKPPPKRLEAGELLTQATQELVLIAGDFNAHHPTINSTTRMSQVGHHLVELLTDVPEITLINTGEPTHILGGTLDLTFISTELVPIDDELTSDHFATTTTLRVELLPPPPRPPPRWNSKKANWKLYQDQLQKWYSNYEPAEDIDQLNQDLTDAIQHAAEKAIPKTNPTNRHHRDYWFYDEEVREQNHRINTFRRHLRQYPSPEGVKLLRAAVQHARQITQKIWEDKWLEWIATGKLPRAPAHPQPLQEANRLAEQFTEHSDRIGKRVNMMRAMTGPKVGAGHVFLRTLYIHAIRSLTDYATPALNTLSEWQWAKLEVAQNSALRAITGLTSLQTRAERLTACFATKLITRARESDIKKGLLRALNLNRNVFNKKTWLLCETDAVNRLKLKDTILNKGPDTMSPDYSTPAPWESPPAVFNILQTGTRKADSNPHALRQVAERNMKVLTPHNSTVYYTDGSVEPTSTKARAAFTIGGNTSLWRTSYGCSTLQVDLATIHGVLRHASINSQQGVVIHTGSRLRLDAIEARIDGLGSRHTTTENNSRLSCRNSTGRRTSVTTLTEKLDALTSRLEGTIGLLAPSRSSPQSDVRATSLPHLALLSRWDTSGATHSRGSTLDHIISGLVASHVRSSSIPTLFSDHVAIGLPTGPPPMQSRNRIAIPPKYCLTYNSYMSNLLPTFDLKSPKKLFSSLSLHLSATHQTSLRSLRLDPRLKYPPGGKEGCGVWYLILRLTWKPCGTSSTKWSRKSPLVLFTTAQQSTHKILSKHVRYLPEHIQESFSTQSNLRALRLMAALLKVDGEDTVEITKEELQRALIQGRATAPGDDGVTYLVLRLLQKVPGNPFLLLCNLCLRTGYVPNACTSSTIEPIPKCGTAKFRPISLTYCFSKVMERILLTRLWSHVSAGGQTLIQLALDINVPIAEVDHGPPPWRIPCPAVTFTHTTKAGPPLIQKQLALGTIHRVSISVPAVHHLYSTPSIHRRFPTGMQTGVRVDLLLQKRLNGIIVCDSQSALQALYSSKPLCLPLIQRLLRQLALVHDNSRLIHFLWVPSHFGITNNDT</sequence>
<dbReference type="PANTHER" id="PTHR19446">
    <property type="entry name" value="REVERSE TRANSCRIPTASES"/>
    <property type="match status" value="1"/>
</dbReference>
<evidence type="ECO:0000313" key="4">
    <source>
        <dbReference type="Proteomes" id="UP000747542"/>
    </source>
</evidence>
<dbReference type="SUPFAM" id="SSF56219">
    <property type="entry name" value="DNase I-like"/>
    <property type="match status" value="1"/>
</dbReference>
<keyword evidence="3" id="KW-0548">Nucleotidyltransferase</keyword>
<dbReference type="SUPFAM" id="SSF53098">
    <property type="entry name" value="Ribonuclease H-like"/>
    <property type="match status" value="1"/>
</dbReference>
<dbReference type="Proteomes" id="UP000747542">
    <property type="component" value="Unassembled WGS sequence"/>
</dbReference>
<dbReference type="InterPro" id="IPR005135">
    <property type="entry name" value="Endo/exonuclease/phosphatase"/>
</dbReference>
<dbReference type="EMBL" id="JAHLQT010026055">
    <property type="protein sequence ID" value="KAG7164024.1"/>
    <property type="molecule type" value="Genomic_DNA"/>
</dbReference>
<keyword evidence="4" id="KW-1185">Reference proteome</keyword>
<gene>
    <name evidence="3" type="ORF">Hamer_G014495</name>
</gene>
<evidence type="ECO:0000313" key="3">
    <source>
        <dbReference type="EMBL" id="KAG7164024.1"/>
    </source>
</evidence>
<reference evidence="3" key="1">
    <citation type="journal article" date="2021" name="Sci. Adv.">
        <title>The American lobster genome reveals insights on longevity, neural, and immune adaptations.</title>
        <authorList>
            <person name="Polinski J.M."/>
            <person name="Zimin A.V."/>
            <person name="Clark K.F."/>
            <person name="Kohn A.B."/>
            <person name="Sadowski N."/>
            <person name="Timp W."/>
            <person name="Ptitsyn A."/>
            <person name="Khanna P."/>
            <person name="Romanova D.Y."/>
            <person name="Williams P."/>
            <person name="Greenwood S.J."/>
            <person name="Moroz L.L."/>
            <person name="Walt D.R."/>
            <person name="Bodnar A.G."/>
        </authorList>
    </citation>
    <scope>NUCLEOTIDE SEQUENCE</scope>
    <source>
        <strain evidence="3">GMGI-L3</strain>
    </source>
</reference>
<feature type="compositionally biased region" description="Polar residues" evidence="1">
    <location>
        <begin position="54"/>
        <end position="71"/>
    </location>
</feature>
<dbReference type="Pfam" id="PF14529">
    <property type="entry name" value="Exo_endo_phos_2"/>
    <property type="match status" value="1"/>
</dbReference>
<dbReference type="Gene3D" id="3.60.10.10">
    <property type="entry name" value="Endonuclease/exonuclease/phosphatase"/>
    <property type="match status" value="1"/>
</dbReference>
<feature type="compositionally biased region" description="Basic and acidic residues" evidence="1">
    <location>
        <begin position="72"/>
        <end position="81"/>
    </location>
</feature>
<name>A0A8J5JYN6_HOMAM</name>
<protein>
    <submittedName>
        <fullName evidence="3">Putative RNA-directed DNA polymerase from mobile element jockey-like 53</fullName>
    </submittedName>
</protein>
<evidence type="ECO:0000259" key="2">
    <source>
        <dbReference type="Pfam" id="PF14529"/>
    </source>
</evidence>
<feature type="region of interest" description="Disordered" evidence="1">
    <location>
        <begin position="702"/>
        <end position="721"/>
    </location>
</feature>
<keyword evidence="3" id="KW-0808">Transferase</keyword>
<dbReference type="InterPro" id="IPR036691">
    <property type="entry name" value="Endo/exonu/phosph_ase_sf"/>
</dbReference>
<feature type="region of interest" description="Disordered" evidence="1">
    <location>
        <begin position="1"/>
        <end position="97"/>
    </location>
</feature>
<feature type="non-terminal residue" evidence="3">
    <location>
        <position position="1"/>
    </location>
</feature>
<proteinExistence type="predicted"/>
<organism evidence="3 4">
    <name type="scientific">Homarus americanus</name>
    <name type="common">American lobster</name>
    <dbReference type="NCBI Taxonomy" id="6706"/>
    <lineage>
        <taxon>Eukaryota</taxon>
        <taxon>Metazoa</taxon>
        <taxon>Ecdysozoa</taxon>
        <taxon>Arthropoda</taxon>
        <taxon>Crustacea</taxon>
        <taxon>Multicrustacea</taxon>
        <taxon>Malacostraca</taxon>
        <taxon>Eumalacostraca</taxon>
        <taxon>Eucarida</taxon>
        <taxon>Decapoda</taxon>
        <taxon>Pleocyemata</taxon>
        <taxon>Astacidea</taxon>
        <taxon>Nephropoidea</taxon>
        <taxon>Nephropidae</taxon>
        <taxon>Homarus</taxon>
    </lineage>
</organism>
<dbReference type="InterPro" id="IPR012337">
    <property type="entry name" value="RNaseH-like_sf"/>
</dbReference>
<feature type="domain" description="Endonuclease/exonuclease/phosphatase" evidence="2">
    <location>
        <begin position="164"/>
        <end position="264"/>
    </location>
</feature>
<comment type="caution">
    <text evidence="3">The sequence shown here is derived from an EMBL/GenBank/DDBJ whole genome shotgun (WGS) entry which is preliminary data.</text>
</comment>
<accession>A0A8J5JYN6</accession>
<evidence type="ECO:0000256" key="1">
    <source>
        <dbReference type="SAM" id="MobiDB-lite"/>
    </source>
</evidence>
<keyword evidence="3" id="KW-0695">RNA-directed DNA polymerase</keyword>
<feature type="compositionally biased region" description="Polar residues" evidence="1">
    <location>
        <begin position="11"/>
        <end position="35"/>
    </location>
</feature>